<protein>
    <recommendedName>
        <fullName evidence="3">Class I SAM-dependent methyltransferase</fullName>
    </recommendedName>
</protein>
<gene>
    <name evidence="1" type="ORF">brsh051_08980</name>
</gene>
<dbReference type="InterPro" id="IPR029063">
    <property type="entry name" value="SAM-dependent_MTases_sf"/>
</dbReference>
<dbReference type="KEGG" id="broo:brsh051_08980"/>
<reference evidence="1" key="1">
    <citation type="journal article" date="2024" name="Int. J. Syst. Evol. Microbiol.">
        <title>Brooklawnia propionicigenes sp. nov., a facultatively anaerobic, propionate-producing bacterium isolated from a methanogenic reactor treating waste from cattle farms.</title>
        <authorList>
            <person name="Akita Y."/>
            <person name="Ueki A."/>
            <person name="Tonouchi A."/>
            <person name="Sugawara Y."/>
            <person name="Honma S."/>
            <person name="Kaku N."/>
            <person name="Ueki K."/>
        </authorList>
    </citation>
    <scope>NUCLEOTIDE SEQUENCE</scope>
    <source>
        <strain evidence="1">SH051</strain>
    </source>
</reference>
<keyword evidence="2" id="KW-1185">Reference proteome</keyword>
<dbReference type="Gene3D" id="3.40.50.150">
    <property type="entry name" value="Vaccinia Virus protein VP39"/>
    <property type="match status" value="1"/>
</dbReference>
<evidence type="ECO:0000313" key="1">
    <source>
        <dbReference type="EMBL" id="BEH01617.1"/>
    </source>
</evidence>
<dbReference type="EMBL" id="AP028056">
    <property type="protein sequence ID" value="BEH01617.1"/>
    <property type="molecule type" value="Genomic_DNA"/>
</dbReference>
<dbReference type="Proteomes" id="UP001431656">
    <property type="component" value="Chromosome"/>
</dbReference>
<organism evidence="1 2">
    <name type="scientific">Brooklawnia propionicigenes</name>
    <dbReference type="NCBI Taxonomy" id="3041175"/>
    <lineage>
        <taxon>Bacteria</taxon>
        <taxon>Bacillati</taxon>
        <taxon>Actinomycetota</taxon>
        <taxon>Actinomycetes</taxon>
        <taxon>Propionibacteriales</taxon>
        <taxon>Propionibacteriaceae</taxon>
        <taxon>Brooklawnia</taxon>
    </lineage>
</organism>
<evidence type="ECO:0000313" key="2">
    <source>
        <dbReference type="Proteomes" id="UP001431656"/>
    </source>
</evidence>
<accession>A0AAN0MFM9</accession>
<sequence>MPAVTHPSLPQSALQWLVGAEPVQVVTLGCSRGVINRLVAQGHGVLAIEPDTQRCHQLRGDGPASEALFTAAGRADELPLQPCAAHVVLLGGPWRAQPGRPRINAHQAHGQLSRVLQPGGWVAGWQIVRDDTVPWVRRLIALMRTIDPDAMSGSAGNSHEDLLRSKYYPRIERHEFRLWAPITRRALVEMVSEQRVVSGLTDTERRQLMGELNQILDSAARMSELRLPYQMQCWRAYVDHHELTQPISFGDGSLVIPI</sequence>
<name>A0AAN0MFM9_9ACTN</name>
<evidence type="ECO:0008006" key="3">
    <source>
        <dbReference type="Google" id="ProtNLM"/>
    </source>
</evidence>
<dbReference type="RefSeq" id="WP_286267962.1">
    <property type="nucleotide sequence ID" value="NZ_AP028056.1"/>
</dbReference>
<dbReference type="SUPFAM" id="SSF53335">
    <property type="entry name" value="S-adenosyl-L-methionine-dependent methyltransferases"/>
    <property type="match status" value="1"/>
</dbReference>
<proteinExistence type="predicted"/>
<dbReference type="AlphaFoldDB" id="A0AAN0MFM9"/>